<dbReference type="Pfam" id="PF04283">
    <property type="entry name" value="CheF-arch"/>
    <property type="match status" value="1"/>
</dbReference>
<evidence type="ECO:0000313" key="1">
    <source>
        <dbReference type="EMBL" id="ACX72563.1"/>
    </source>
</evidence>
<keyword evidence="2" id="KW-1185">Reference proteome</keyword>
<dbReference type="AlphaFoldDB" id="C9RG61"/>
<dbReference type="InterPro" id="IPR007381">
    <property type="entry name" value="CheF1/F2"/>
</dbReference>
<dbReference type="GO" id="GO:0006935">
    <property type="term" value="P:chemotaxis"/>
    <property type="evidence" value="ECO:0007669"/>
    <property type="project" value="InterPro"/>
</dbReference>
<dbReference type="eggNOG" id="arCOG02394">
    <property type="taxonomic scope" value="Archaea"/>
</dbReference>
<evidence type="ECO:0000313" key="2">
    <source>
        <dbReference type="Proteomes" id="UP000002063"/>
    </source>
</evidence>
<dbReference type="RefSeq" id="WP_015732783.1">
    <property type="nucleotide sequence ID" value="NC_013407.1"/>
</dbReference>
<dbReference type="PANTHER" id="PTHR42201">
    <property type="entry name" value="TAXIS PROTEIN"/>
    <property type="match status" value="1"/>
</dbReference>
<dbReference type="OrthoDB" id="227825at2157"/>
<sequence>MEPENREFGRFSGKGVLITPKILERPMIKWEKLEIILYTDKVIFEFVDKKIEVKIEDIIDVGVELPKKVLDIAKATLEDIKYHSSLVVKIEGNGEVIIGFAPETSIYGKAPIDNFLRKLFYILLNEKEAKILYDVKNNETKSWEDGYLTFIEKRIKEEFVVRIERILAVKVKKGREEKIYEVFCNIKDVEIEEMEIDGEIKPVLQILQIKDKRKILSYLCTKDKKVKLFLLRYMITLLNCQHVGILRYLQDR</sequence>
<dbReference type="EMBL" id="CP001787">
    <property type="protein sequence ID" value="ACX72563.1"/>
    <property type="molecule type" value="Genomic_DNA"/>
</dbReference>
<gene>
    <name evidence="1" type="ordered locus">Metvu_0705</name>
</gene>
<dbReference type="HOGENOM" id="CLU_067019_0_0_2"/>
<reference evidence="1" key="1">
    <citation type="submission" date="2009-10" db="EMBL/GenBank/DDBJ databases">
        <title>Complete sequence of chromosome of Methanocaldococcus vulcanius M7.</title>
        <authorList>
            <consortium name="US DOE Joint Genome Institute"/>
            <person name="Lucas S."/>
            <person name="Copeland A."/>
            <person name="Lapidus A."/>
            <person name="Glavina del Rio T."/>
            <person name="Dalin E."/>
            <person name="Tice H."/>
            <person name="Bruce D."/>
            <person name="Goodwin L."/>
            <person name="Pitluck S."/>
            <person name="Lcollab F.I."/>
            <person name="Brettin T."/>
            <person name="Detter J.C."/>
            <person name="Han C."/>
            <person name="Tapia R."/>
            <person name="Kuske C.R."/>
            <person name="Schmutz J."/>
            <person name="Larimer F."/>
            <person name="Land M."/>
            <person name="Hauser L."/>
            <person name="Kyrpides N."/>
            <person name="Ovchinikova G."/>
            <person name="Sieprawska-Lupa M."/>
            <person name="Whitman W.B."/>
            <person name="Woyke T."/>
        </authorList>
    </citation>
    <scope>NUCLEOTIDE SEQUENCE [LARGE SCALE GENOMIC DNA]</scope>
    <source>
        <strain evidence="1">M7</strain>
    </source>
</reference>
<name>C9RG61_METVM</name>
<organism evidence="1 2">
    <name type="scientific">Methanocaldococcus vulcanius (strain ATCC 700851 / DSM 12094 / M7)</name>
    <name type="common">Methanococcus vulcanius</name>
    <dbReference type="NCBI Taxonomy" id="579137"/>
    <lineage>
        <taxon>Archaea</taxon>
        <taxon>Methanobacteriati</taxon>
        <taxon>Methanobacteriota</taxon>
        <taxon>Methanomada group</taxon>
        <taxon>Methanococci</taxon>
        <taxon>Methanococcales</taxon>
        <taxon>Methanocaldococcaceae</taxon>
        <taxon>Methanocaldococcus</taxon>
    </lineage>
</organism>
<protein>
    <submittedName>
        <fullName evidence="1">Uncharacterized protein</fullName>
    </submittedName>
</protein>
<dbReference type="PANTHER" id="PTHR42201:SF1">
    <property type="entry name" value="TAXIS PROTEIN"/>
    <property type="match status" value="1"/>
</dbReference>
<proteinExistence type="predicted"/>
<dbReference type="STRING" id="579137.Metvu_0705"/>
<accession>C9RG61</accession>
<dbReference type="KEGG" id="mvu:Metvu_0705"/>
<dbReference type="Proteomes" id="UP000002063">
    <property type="component" value="Chromosome"/>
</dbReference>
<dbReference type="GeneID" id="8513042"/>